<name>A0A6N8DKW5_RHOAC</name>
<feature type="chain" id="PRO_5027041468" description="Beta-barrel porin 2" evidence="1">
    <location>
        <begin position="32"/>
        <end position="404"/>
    </location>
</feature>
<dbReference type="OrthoDB" id="7509111at2"/>
<dbReference type="EMBL" id="WNKS01000006">
    <property type="protein sequence ID" value="MTV31099.1"/>
    <property type="molecule type" value="Genomic_DNA"/>
</dbReference>
<evidence type="ECO:0000256" key="1">
    <source>
        <dbReference type="SAM" id="SignalP"/>
    </source>
</evidence>
<accession>A0A6N8DKW5</accession>
<proteinExistence type="predicted"/>
<evidence type="ECO:0008006" key="4">
    <source>
        <dbReference type="Google" id="ProtNLM"/>
    </source>
</evidence>
<organism evidence="2 3">
    <name type="scientific">Rhodoblastus acidophilus</name>
    <name type="common">Rhodopseudomonas acidophila</name>
    <dbReference type="NCBI Taxonomy" id="1074"/>
    <lineage>
        <taxon>Bacteria</taxon>
        <taxon>Pseudomonadati</taxon>
        <taxon>Pseudomonadota</taxon>
        <taxon>Alphaproteobacteria</taxon>
        <taxon>Hyphomicrobiales</taxon>
        <taxon>Rhodoblastaceae</taxon>
        <taxon>Rhodoblastus</taxon>
    </lineage>
</organism>
<sequence>MKRASRAGGHAQGKAGLATALALALATPAAALPDWPASWPQTFNWSDSPLLLDLHQYGGFNDNILNSPPGVQPTASAVSQTGVGATGRLRLGQQFFTAEARVTATDYLDDPSASLHDRALRLRWDQRAGQACKGKLAAEASDKQSDFDQASGPGQDILRTRKLDDEGRCAVYGPFGALLGGGAASLSHAAVSAQALDNDRAYGKLGLDYEGRNRDHAELFFKLTGLRFPNATGTLSPDSTLTDLQASYRRAFSPLWEAWAMIGVSAAPSTPGASPNQISVYNAELIWTPSELWRVALSANRTLNAPISILANSQIAQSQNFSLTWRPTPRLSFSASLGRLRLESGPVTPGLYGGTTLITVSGRAVYQMTPFTSLTASFLRANRSVAAGQTQTTLALLGVDFKPY</sequence>
<protein>
    <recommendedName>
        <fullName evidence="4">Beta-barrel porin 2</fullName>
    </recommendedName>
</protein>
<dbReference type="AlphaFoldDB" id="A0A6N8DKW5"/>
<feature type="signal peptide" evidence="1">
    <location>
        <begin position="1"/>
        <end position="31"/>
    </location>
</feature>
<evidence type="ECO:0000313" key="2">
    <source>
        <dbReference type="EMBL" id="MTV31099.1"/>
    </source>
</evidence>
<comment type="caution">
    <text evidence="2">The sequence shown here is derived from an EMBL/GenBank/DDBJ whole genome shotgun (WGS) entry which is preliminary data.</text>
</comment>
<evidence type="ECO:0000313" key="3">
    <source>
        <dbReference type="Proteomes" id="UP000439113"/>
    </source>
</evidence>
<dbReference type="Proteomes" id="UP000439113">
    <property type="component" value="Unassembled WGS sequence"/>
</dbReference>
<gene>
    <name evidence="2" type="ORF">GJ654_08840</name>
</gene>
<reference evidence="2 3" key="1">
    <citation type="submission" date="2019-11" db="EMBL/GenBank/DDBJ databases">
        <title>Whole-genome sequence of a Rhodoblastus acidophilus DSM 142.</title>
        <authorList>
            <person name="Kyndt J.A."/>
            <person name="Meyer T.E."/>
        </authorList>
    </citation>
    <scope>NUCLEOTIDE SEQUENCE [LARGE SCALE GENOMIC DNA]</scope>
    <source>
        <strain evidence="2 3">DSM 142</strain>
    </source>
</reference>
<keyword evidence="1" id="KW-0732">Signal</keyword>
<dbReference type="RefSeq" id="WP_155445793.1">
    <property type="nucleotide sequence ID" value="NZ_JAOQNR010000006.1"/>
</dbReference>